<evidence type="ECO:0000259" key="1">
    <source>
        <dbReference type="PROSITE" id="PS50994"/>
    </source>
</evidence>
<accession>A0A4Y1QP52</accession>
<feature type="domain" description="Integrase catalytic" evidence="1">
    <location>
        <begin position="1"/>
        <end position="103"/>
    </location>
</feature>
<dbReference type="InterPro" id="IPR057670">
    <property type="entry name" value="SH3_retrovirus"/>
</dbReference>
<dbReference type="SUPFAM" id="SSF53098">
    <property type="entry name" value="Ribonuclease H-like"/>
    <property type="match status" value="1"/>
</dbReference>
<reference evidence="2" key="1">
    <citation type="journal article" date="2019" name="Science">
        <title>Mutation of a bHLH transcription factor allowed almond domestication.</title>
        <authorList>
            <person name="Sanchez-Perez R."/>
            <person name="Pavan S."/>
            <person name="Mazzeo R."/>
            <person name="Moldovan C."/>
            <person name="Aiese Cigliano R."/>
            <person name="Del Cueto J."/>
            <person name="Ricciardi F."/>
            <person name="Lotti C."/>
            <person name="Ricciardi L."/>
            <person name="Dicenta F."/>
            <person name="Lopez-Marques R.L."/>
            <person name="Lindberg Moller B."/>
        </authorList>
    </citation>
    <scope>NUCLEOTIDE SEQUENCE</scope>
</reference>
<dbReference type="PANTHER" id="PTHR42648:SF22">
    <property type="entry name" value="REVERSE TRANSCRIPTASE TY1_COPIA-TYPE DOMAIN-CONTAINING PROTEIN"/>
    <property type="match status" value="1"/>
</dbReference>
<proteinExistence type="predicted"/>
<dbReference type="GO" id="GO:0003676">
    <property type="term" value="F:nucleic acid binding"/>
    <property type="evidence" value="ECO:0007669"/>
    <property type="project" value="InterPro"/>
</dbReference>
<gene>
    <name evidence="2" type="ORF">Prudu_001684</name>
</gene>
<dbReference type="AlphaFoldDB" id="A0A4Y1QP52"/>
<feature type="non-terminal residue" evidence="2">
    <location>
        <position position="1"/>
    </location>
</feature>
<dbReference type="InterPro" id="IPR036397">
    <property type="entry name" value="RNaseH_sf"/>
</dbReference>
<name>A0A4Y1QP52_PRUDU</name>
<evidence type="ECO:0000313" key="2">
    <source>
        <dbReference type="EMBL" id="BBG93616.1"/>
    </source>
</evidence>
<dbReference type="InterPro" id="IPR012337">
    <property type="entry name" value="RNaseH-like_sf"/>
</dbReference>
<protein>
    <submittedName>
        <fullName evidence="2">Transposable element protein</fullName>
    </submittedName>
</protein>
<dbReference type="PROSITE" id="PS50994">
    <property type="entry name" value="INTEGRASE"/>
    <property type="match status" value="1"/>
</dbReference>
<dbReference type="Gene3D" id="3.30.420.10">
    <property type="entry name" value="Ribonuclease H-like superfamily/Ribonuclease H"/>
    <property type="match status" value="1"/>
</dbReference>
<dbReference type="PANTHER" id="PTHR42648">
    <property type="entry name" value="TRANSPOSASE, PUTATIVE-RELATED"/>
    <property type="match status" value="1"/>
</dbReference>
<dbReference type="GO" id="GO:0015074">
    <property type="term" value="P:DNA integration"/>
    <property type="evidence" value="ECO:0007669"/>
    <property type="project" value="InterPro"/>
</dbReference>
<dbReference type="InterPro" id="IPR001584">
    <property type="entry name" value="Integrase_cat-core"/>
</dbReference>
<dbReference type="Pfam" id="PF25597">
    <property type="entry name" value="SH3_retrovirus"/>
    <property type="match status" value="1"/>
</dbReference>
<sequence length="321" mass="37009">CSLDVWGPAPLESHDGFKYFVIFVDDYSRATWLYLLKSKSEVASVFQDFHKLVMNQFDSQIKVLRTDNGTESIAKRKNRDLLEKTRSIMLNMNFPKNFWSHGVFTAAYLINRLPSRILKFKSPLEILKKRKIDLSHLRVFGCVCYVHVQASNRDKLDSQAVKCAFIGYSTTQKGYKCYDVKQRQVLISRDVKFDESKSFFEKTSENNPQGEQLSNGIPLPLIETDLFPCSSNDIPYEIFFPEHNDEHRVESPNGVQTEINGESEVNVIAAPRRNPIRERHQPATLKDYITFASRYPIENYMSTAYVSLSHAAFVSNISKYC</sequence>
<dbReference type="Pfam" id="PF00665">
    <property type="entry name" value="rve"/>
    <property type="match status" value="1"/>
</dbReference>
<organism evidence="2">
    <name type="scientific">Prunus dulcis</name>
    <name type="common">Almond</name>
    <name type="synonym">Amygdalus dulcis</name>
    <dbReference type="NCBI Taxonomy" id="3755"/>
    <lineage>
        <taxon>Eukaryota</taxon>
        <taxon>Viridiplantae</taxon>
        <taxon>Streptophyta</taxon>
        <taxon>Embryophyta</taxon>
        <taxon>Tracheophyta</taxon>
        <taxon>Spermatophyta</taxon>
        <taxon>Magnoliopsida</taxon>
        <taxon>eudicotyledons</taxon>
        <taxon>Gunneridae</taxon>
        <taxon>Pentapetalae</taxon>
        <taxon>rosids</taxon>
        <taxon>fabids</taxon>
        <taxon>Rosales</taxon>
        <taxon>Rosaceae</taxon>
        <taxon>Amygdaloideae</taxon>
        <taxon>Amygdaleae</taxon>
        <taxon>Prunus</taxon>
    </lineage>
</organism>
<dbReference type="InterPro" id="IPR039537">
    <property type="entry name" value="Retrotran_Ty1/copia-like"/>
</dbReference>
<dbReference type="EMBL" id="AP019297">
    <property type="protein sequence ID" value="BBG93616.1"/>
    <property type="molecule type" value="Genomic_DNA"/>
</dbReference>